<dbReference type="AlphaFoldDB" id="A0A1B0BZ10"/>
<sequence>MFLNLITSAQAYKAIIGKLSYAPHVCLIPRAALPANKPRPFLLFVKTLYYNYPITGPSISPRLEAKYKVEKKSTTQKIACLVNKMILSFNEQEALTYNVHFLNSFKCSMQI</sequence>
<evidence type="ECO:0000313" key="1">
    <source>
        <dbReference type="EnsemblMetazoa" id="GPPI044725-PA"/>
    </source>
</evidence>
<dbReference type="Proteomes" id="UP000092460">
    <property type="component" value="Unassembled WGS sequence"/>
</dbReference>
<dbReference type="EMBL" id="JXJN01022936">
    <property type="status" value="NOT_ANNOTATED_CDS"/>
    <property type="molecule type" value="Genomic_DNA"/>
</dbReference>
<organism evidence="1 2">
    <name type="scientific">Glossina palpalis gambiensis</name>
    <dbReference type="NCBI Taxonomy" id="67801"/>
    <lineage>
        <taxon>Eukaryota</taxon>
        <taxon>Metazoa</taxon>
        <taxon>Ecdysozoa</taxon>
        <taxon>Arthropoda</taxon>
        <taxon>Hexapoda</taxon>
        <taxon>Insecta</taxon>
        <taxon>Pterygota</taxon>
        <taxon>Neoptera</taxon>
        <taxon>Endopterygota</taxon>
        <taxon>Diptera</taxon>
        <taxon>Brachycera</taxon>
        <taxon>Muscomorpha</taxon>
        <taxon>Hippoboscoidea</taxon>
        <taxon>Glossinidae</taxon>
        <taxon>Glossina</taxon>
    </lineage>
</organism>
<name>A0A1B0BZ10_9MUSC</name>
<keyword evidence="2" id="KW-1185">Reference proteome</keyword>
<dbReference type="EMBL" id="JXJN01022935">
    <property type="status" value="NOT_ANNOTATED_CDS"/>
    <property type="molecule type" value="Genomic_DNA"/>
</dbReference>
<reference evidence="1" key="2">
    <citation type="submission" date="2020-05" db="UniProtKB">
        <authorList>
            <consortium name="EnsemblMetazoa"/>
        </authorList>
    </citation>
    <scope>IDENTIFICATION</scope>
    <source>
        <strain evidence="1">IAEA</strain>
    </source>
</reference>
<dbReference type="EnsemblMetazoa" id="GPPI044725-RA">
    <property type="protein sequence ID" value="GPPI044725-PA"/>
    <property type="gene ID" value="GPPI044725"/>
</dbReference>
<proteinExistence type="predicted"/>
<evidence type="ECO:0000313" key="2">
    <source>
        <dbReference type="Proteomes" id="UP000092460"/>
    </source>
</evidence>
<reference evidence="2" key="1">
    <citation type="submission" date="2015-01" db="EMBL/GenBank/DDBJ databases">
        <authorList>
            <person name="Aksoy S."/>
            <person name="Warren W."/>
            <person name="Wilson R.K."/>
        </authorList>
    </citation>
    <scope>NUCLEOTIDE SEQUENCE [LARGE SCALE GENOMIC DNA]</scope>
    <source>
        <strain evidence="2">IAEA</strain>
    </source>
</reference>
<dbReference type="VEuPathDB" id="VectorBase:GPPI044725"/>
<accession>A0A1B0BZ10</accession>
<protein>
    <submittedName>
        <fullName evidence="1">Uncharacterized protein</fullName>
    </submittedName>
</protein>